<evidence type="ECO:0000313" key="4">
    <source>
        <dbReference type="Proteomes" id="UP001207654"/>
    </source>
</evidence>
<evidence type="ECO:0000313" key="3">
    <source>
        <dbReference type="EMBL" id="MCY1074086.1"/>
    </source>
</evidence>
<sequence>MKDITPVVKAVRRSAVHENGAFFKLAFALLGVIMSSAMVLSPTQASALSEPAPSQTASSDSPAKQTQRSETAGGKAPTAEVPSSDAAERFAQGEHVALDSPLLKVEKITLTIAEDSFGNLEPSIQLSVKNTSEKTLSSADYDVRLFIDSQPQPVLKEQASGLSRGGLFVSFGEQGLKAGASAMVTPLLSNERAWTMPDILNAKRWQLVLRNSGVRDGSRKSVDVKAPAFTLLPDTTPIYTAPAPSAPAKAAGPVDFAAALRDGVSAGAGNEALSLRNLNVKLERDSFDRLQPVITLDATNIGDRTLSHAGIQARLYLDGQDTPVLETQDGRAAGGALLRGFSRAPRALFAYFGERGLAPGQTQQIQLQPDDSEWTSPDVLNAKSHLVLLRVVETRDGLKKPYGGTAQKLP</sequence>
<keyword evidence="2" id="KW-0812">Transmembrane</keyword>
<comment type="caution">
    <text evidence="3">The sequence shown here is derived from an EMBL/GenBank/DDBJ whole genome shotgun (WGS) entry which is preliminary data.</text>
</comment>
<feature type="transmembrane region" description="Helical" evidence="2">
    <location>
        <begin position="21"/>
        <end position="40"/>
    </location>
</feature>
<evidence type="ECO:0000256" key="2">
    <source>
        <dbReference type="SAM" id="Phobius"/>
    </source>
</evidence>
<reference evidence="3 4" key="1">
    <citation type="submission" date="2022-11" db="EMBL/GenBank/DDBJ databases">
        <title>Minimal conservation of predation-associated metabolite biosynthetic gene clusters underscores biosynthetic potential of Myxococcota including descriptions for ten novel species: Archangium lansinium sp. nov., Myxococcus landrumus sp. nov., Nannocystis bai.</title>
        <authorList>
            <person name="Ahearne A."/>
            <person name="Stevens C."/>
            <person name="Phillips K."/>
        </authorList>
    </citation>
    <scope>NUCLEOTIDE SEQUENCE [LARGE SCALE GENOMIC DNA]</scope>
    <source>
        <strain evidence="3 4">MIWBW</strain>
    </source>
</reference>
<gene>
    <name evidence="3" type="ORF">OV287_06280</name>
</gene>
<dbReference type="EMBL" id="JAPNKA010000001">
    <property type="protein sequence ID" value="MCY1074086.1"/>
    <property type="molecule type" value="Genomic_DNA"/>
</dbReference>
<proteinExistence type="predicted"/>
<accession>A0ABT3ZXH0</accession>
<keyword evidence="2" id="KW-0472">Membrane</keyword>
<evidence type="ECO:0000256" key="1">
    <source>
        <dbReference type="SAM" id="MobiDB-lite"/>
    </source>
</evidence>
<feature type="compositionally biased region" description="Polar residues" evidence="1">
    <location>
        <begin position="49"/>
        <end position="70"/>
    </location>
</feature>
<dbReference type="Proteomes" id="UP001207654">
    <property type="component" value="Unassembled WGS sequence"/>
</dbReference>
<name>A0ABT3ZXH0_9BACT</name>
<keyword evidence="4" id="KW-1185">Reference proteome</keyword>
<protein>
    <submittedName>
        <fullName evidence="3">Uncharacterized protein</fullName>
    </submittedName>
</protein>
<dbReference type="RefSeq" id="WP_267533068.1">
    <property type="nucleotide sequence ID" value="NZ_JAPNKA010000001.1"/>
</dbReference>
<organism evidence="3 4">
    <name type="scientific">Archangium lansingense</name>
    <dbReference type="NCBI Taxonomy" id="2995310"/>
    <lineage>
        <taxon>Bacteria</taxon>
        <taxon>Pseudomonadati</taxon>
        <taxon>Myxococcota</taxon>
        <taxon>Myxococcia</taxon>
        <taxon>Myxococcales</taxon>
        <taxon>Cystobacterineae</taxon>
        <taxon>Archangiaceae</taxon>
        <taxon>Archangium</taxon>
    </lineage>
</organism>
<feature type="region of interest" description="Disordered" evidence="1">
    <location>
        <begin position="49"/>
        <end position="85"/>
    </location>
</feature>
<keyword evidence="2" id="KW-1133">Transmembrane helix</keyword>